<evidence type="ECO:0000256" key="4">
    <source>
        <dbReference type="SAM" id="Phobius"/>
    </source>
</evidence>
<dbReference type="CDD" id="cd16495">
    <property type="entry name" value="RING_CH-C4HC3_MARCH"/>
    <property type="match status" value="1"/>
</dbReference>
<evidence type="ECO:0000313" key="7">
    <source>
        <dbReference type="Proteomes" id="UP001165289"/>
    </source>
</evidence>
<reference evidence="6 7" key="1">
    <citation type="journal article" date="2023" name="BMC Biol.">
        <title>The compact genome of the sponge Oopsacas minuta (Hexactinellida) is lacking key metazoan core genes.</title>
        <authorList>
            <person name="Santini S."/>
            <person name="Schenkelaars Q."/>
            <person name="Jourda C."/>
            <person name="Duchesne M."/>
            <person name="Belahbib H."/>
            <person name="Rocher C."/>
            <person name="Selva M."/>
            <person name="Riesgo A."/>
            <person name="Vervoort M."/>
            <person name="Leys S.P."/>
            <person name="Kodjabachian L."/>
            <person name="Le Bivic A."/>
            <person name="Borchiellini C."/>
            <person name="Claverie J.M."/>
            <person name="Renard E."/>
        </authorList>
    </citation>
    <scope>NUCLEOTIDE SEQUENCE [LARGE SCALE GENOMIC DNA]</scope>
    <source>
        <strain evidence="6">SPO-2</strain>
    </source>
</reference>
<evidence type="ECO:0000256" key="3">
    <source>
        <dbReference type="ARBA" id="ARBA00022833"/>
    </source>
</evidence>
<keyword evidence="4" id="KW-0472">Membrane</keyword>
<feature type="transmembrane region" description="Helical" evidence="4">
    <location>
        <begin position="241"/>
        <end position="273"/>
    </location>
</feature>
<accession>A0AAV7JS22</accession>
<keyword evidence="2" id="KW-0863">Zinc-finger</keyword>
<dbReference type="Gene3D" id="3.30.40.10">
    <property type="entry name" value="Zinc/RING finger domain, C3HC4 (zinc finger)"/>
    <property type="match status" value="1"/>
</dbReference>
<dbReference type="SMART" id="SM00744">
    <property type="entry name" value="RINGv"/>
    <property type="match status" value="1"/>
</dbReference>
<dbReference type="Proteomes" id="UP001165289">
    <property type="component" value="Unassembled WGS sequence"/>
</dbReference>
<gene>
    <name evidence="6" type="ORF">LOD99_5141</name>
</gene>
<keyword evidence="4" id="KW-0812">Transmembrane</keyword>
<proteinExistence type="predicted"/>
<keyword evidence="3" id="KW-0862">Zinc</keyword>
<feature type="transmembrane region" description="Helical" evidence="4">
    <location>
        <begin position="148"/>
        <end position="175"/>
    </location>
</feature>
<comment type="caution">
    <text evidence="6">The sequence shown here is derived from an EMBL/GenBank/DDBJ whole genome shotgun (WGS) entry which is preliminary data.</text>
</comment>
<dbReference type="InterPro" id="IPR011016">
    <property type="entry name" value="Znf_RING-CH"/>
</dbReference>
<feature type="domain" description="RING-CH-type" evidence="5">
    <location>
        <begin position="21"/>
        <end position="83"/>
    </location>
</feature>
<keyword evidence="7" id="KW-1185">Reference proteome</keyword>
<evidence type="ECO:0000259" key="5">
    <source>
        <dbReference type="PROSITE" id="PS51292"/>
    </source>
</evidence>
<dbReference type="EMBL" id="JAKMXF010000303">
    <property type="protein sequence ID" value="KAI6651533.1"/>
    <property type="molecule type" value="Genomic_DNA"/>
</dbReference>
<dbReference type="PANTHER" id="PTHR46347">
    <property type="entry name" value="RING/FYVE/PHD ZINC FINGER SUPERFAMILY PROTEIN"/>
    <property type="match status" value="1"/>
</dbReference>
<dbReference type="GO" id="GO:0008270">
    <property type="term" value="F:zinc ion binding"/>
    <property type="evidence" value="ECO:0007669"/>
    <property type="project" value="UniProtKB-KW"/>
</dbReference>
<keyword evidence="1" id="KW-0479">Metal-binding</keyword>
<dbReference type="InterPro" id="IPR013083">
    <property type="entry name" value="Znf_RING/FYVE/PHD"/>
</dbReference>
<evidence type="ECO:0000256" key="1">
    <source>
        <dbReference type="ARBA" id="ARBA00022723"/>
    </source>
</evidence>
<name>A0AAV7JS22_9METZ</name>
<dbReference type="SUPFAM" id="SSF57850">
    <property type="entry name" value="RING/U-box"/>
    <property type="match status" value="1"/>
</dbReference>
<organism evidence="6 7">
    <name type="scientific">Oopsacas minuta</name>
    <dbReference type="NCBI Taxonomy" id="111878"/>
    <lineage>
        <taxon>Eukaryota</taxon>
        <taxon>Metazoa</taxon>
        <taxon>Porifera</taxon>
        <taxon>Hexactinellida</taxon>
        <taxon>Hexasterophora</taxon>
        <taxon>Lyssacinosida</taxon>
        <taxon>Leucopsacidae</taxon>
        <taxon>Oopsacas</taxon>
    </lineage>
</organism>
<dbReference type="Pfam" id="PF12906">
    <property type="entry name" value="RINGv"/>
    <property type="match status" value="1"/>
</dbReference>
<dbReference type="PROSITE" id="PS51292">
    <property type="entry name" value="ZF_RING_CH"/>
    <property type="match status" value="1"/>
</dbReference>
<evidence type="ECO:0000256" key="2">
    <source>
        <dbReference type="ARBA" id="ARBA00022771"/>
    </source>
</evidence>
<evidence type="ECO:0000313" key="6">
    <source>
        <dbReference type="EMBL" id="KAI6651533.1"/>
    </source>
</evidence>
<dbReference type="AlphaFoldDB" id="A0AAV7JS22"/>
<feature type="transmembrane region" description="Helical" evidence="4">
    <location>
        <begin position="103"/>
        <end position="128"/>
    </location>
</feature>
<dbReference type="PANTHER" id="PTHR46347:SF1">
    <property type="entry name" value="RING_FYVE_PHD ZINC FINGER SUPERFAMILY PROTEIN"/>
    <property type="match status" value="1"/>
</dbReference>
<sequence>MPTGCCGCYKVRGGNYSTLEEDVNQGDICRICFDGGAGLIAPCLCTGSSKWVHRKCLDNWRATNYNLTCFTHCNTCTYEYRLCMKEPRVSKRVKLCMLLTRDILTLLIIVELLIVAMSAISYGLDIAAGRNIWHLFPYESWPVATQVGVYYLAGIVFFFASLGIIGIIVGSFCLCCQAPSCCRDPNVPFLGLYCCWFGYPCHMGYYYPVAPLYGGGCGGCTGCTGCTGTGTSCNMGGNSHVLVIMLLVILVILVIIGIIFATIILVLFIFIVGRRHFNILYKRERAKEEVVCDLSMYDVNNLNKLPKILEYEGAPQEV</sequence>
<feature type="transmembrane region" description="Helical" evidence="4">
    <location>
        <begin position="187"/>
        <end position="207"/>
    </location>
</feature>
<keyword evidence="4" id="KW-1133">Transmembrane helix</keyword>
<protein>
    <recommendedName>
        <fullName evidence="5">RING-CH-type domain-containing protein</fullName>
    </recommendedName>
</protein>